<dbReference type="SUPFAM" id="SSF51735">
    <property type="entry name" value="NAD(P)-binding Rossmann-fold domains"/>
    <property type="match status" value="1"/>
</dbReference>
<dbReference type="InterPro" id="IPR036291">
    <property type="entry name" value="NAD(P)-bd_dom_sf"/>
</dbReference>
<name>A0A157PDG1_9BORD</name>
<dbReference type="PANTHER" id="PTHR24321:SF8">
    <property type="entry name" value="ESTRADIOL 17-BETA-DEHYDROGENASE 8-RELATED"/>
    <property type="match status" value="1"/>
</dbReference>
<accession>A0A157PDG1</accession>
<dbReference type="InterPro" id="IPR020904">
    <property type="entry name" value="Sc_DH/Rdtase_CS"/>
</dbReference>
<dbReference type="EC" id="1.1.1.268" evidence="3"/>
<sequence>MSNATDLTGQVVVITGAAGDLGWGIACQCLQAGANVALVDLDMVALQERGAPGDPRLLRVQCDVADPAQTRAVVQSVLSRWDRLDVLVNNAAVVTPGDKIGDLACTQWHQALAINLTGAWLMSKAALVPMRRAGRGVVLNVASQLGSVAAPGRGAYGASKAGLIALARAIAVDHADEGIRALSLSPGAVLTSRVLRRYGDAESATTALAGRYPAGRLGNVEEVARTALFLMGEGAAFITGTDVRVDGGYSAI</sequence>
<dbReference type="RefSeq" id="WP_082887213.1">
    <property type="nucleotide sequence ID" value="NZ_FKBS01000014.1"/>
</dbReference>
<dbReference type="Pfam" id="PF13561">
    <property type="entry name" value="adh_short_C2"/>
    <property type="match status" value="1"/>
</dbReference>
<gene>
    <name evidence="3" type="primary">xecD</name>
    <name evidence="3" type="ORF">SAMEA1982600_02530</name>
</gene>
<dbReference type="PANTHER" id="PTHR24321">
    <property type="entry name" value="DEHYDROGENASES, SHORT CHAIN"/>
    <property type="match status" value="1"/>
</dbReference>
<dbReference type="FunFam" id="3.40.50.720:FF:000084">
    <property type="entry name" value="Short-chain dehydrogenase reductase"/>
    <property type="match status" value="1"/>
</dbReference>
<evidence type="ECO:0000313" key="3">
    <source>
        <dbReference type="EMBL" id="SAI31518.1"/>
    </source>
</evidence>
<dbReference type="GO" id="GO:0050574">
    <property type="term" value="F:2-(R)-hydroxypropyl-CoM dehydrogenase activity"/>
    <property type="evidence" value="ECO:0007669"/>
    <property type="project" value="UniProtKB-EC"/>
</dbReference>
<dbReference type="InterPro" id="IPR002347">
    <property type="entry name" value="SDR_fam"/>
</dbReference>
<dbReference type="Proteomes" id="UP000077037">
    <property type="component" value="Unassembled WGS sequence"/>
</dbReference>
<dbReference type="Gene3D" id="3.40.50.720">
    <property type="entry name" value="NAD(P)-binding Rossmann-like Domain"/>
    <property type="match status" value="1"/>
</dbReference>
<evidence type="ECO:0000256" key="1">
    <source>
        <dbReference type="ARBA" id="ARBA00006484"/>
    </source>
</evidence>
<dbReference type="OrthoDB" id="9806974at2"/>
<keyword evidence="2 3" id="KW-0560">Oxidoreductase</keyword>
<protein>
    <submittedName>
        <fullName evidence="3">Short chain dehydrogenase/reductase</fullName>
        <ecNumber evidence="3">1.1.1.268</ecNumber>
    </submittedName>
</protein>
<dbReference type="EMBL" id="FKBS01000014">
    <property type="protein sequence ID" value="SAI31518.1"/>
    <property type="molecule type" value="Genomic_DNA"/>
</dbReference>
<evidence type="ECO:0000256" key="2">
    <source>
        <dbReference type="ARBA" id="ARBA00023002"/>
    </source>
</evidence>
<proteinExistence type="inferred from homology"/>
<comment type="similarity">
    <text evidence="1">Belongs to the short-chain dehydrogenases/reductases (SDR) family.</text>
</comment>
<organism evidence="3 4">
    <name type="scientific">Bordetella ansorpii</name>
    <dbReference type="NCBI Taxonomy" id="288768"/>
    <lineage>
        <taxon>Bacteria</taxon>
        <taxon>Pseudomonadati</taxon>
        <taxon>Pseudomonadota</taxon>
        <taxon>Betaproteobacteria</taxon>
        <taxon>Burkholderiales</taxon>
        <taxon>Alcaligenaceae</taxon>
        <taxon>Bordetella</taxon>
    </lineage>
</organism>
<dbReference type="PRINTS" id="PR00080">
    <property type="entry name" value="SDRFAMILY"/>
</dbReference>
<dbReference type="CDD" id="cd05233">
    <property type="entry name" value="SDR_c"/>
    <property type="match status" value="1"/>
</dbReference>
<reference evidence="3 4" key="1">
    <citation type="submission" date="2016-03" db="EMBL/GenBank/DDBJ databases">
        <authorList>
            <consortium name="Pathogen Informatics"/>
        </authorList>
    </citation>
    <scope>NUCLEOTIDE SEQUENCE [LARGE SCALE GENOMIC DNA]</scope>
    <source>
        <strain evidence="3 4">NCTC13364</strain>
    </source>
</reference>
<dbReference type="AlphaFoldDB" id="A0A157PDG1"/>
<dbReference type="PRINTS" id="PR00081">
    <property type="entry name" value="GDHRDH"/>
</dbReference>
<evidence type="ECO:0000313" key="4">
    <source>
        <dbReference type="Proteomes" id="UP000077037"/>
    </source>
</evidence>
<dbReference type="PROSITE" id="PS00061">
    <property type="entry name" value="ADH_SHORT"/>
    <property type="match status" value="1"/>
</dbReference>